<evidence type="ECO:0000313" key="3">
    <source>
        <dbReference type="Proteomes" id="UP001597400"/>
    </source>
</evidence>
<feature type="region of interest" description="Disordered" evidence="1">
    <location>
        <begin position="235"/>
        <end position="264"/>
    </location>
</feature>
<gene>
    <name evidence="2" type="ORF">ACFSGX_03175</name>
</gene>
<evidence type="ECO:0000313" key="2">
    <source>
        <dbReference type="EMBL" id="MFD1949770.1"/>
    </source>
</evidence>
<reference evidence="3" key="1">
    <citation type="journal article" date="2019" name="Int. J. Syst. Evol. Microbiol.">
        <title>The Global Catalogue of Microorganisms (GCM) 10K type strain sequencing project: providing services to taxonomists for standard genome sequencing and annotation.</title>
        <authorList>
            <consortium name="The Broad Institute Genomics Platform"/>
            <consortium name="The Broad Institute Genome Sequencing Center for Infectious Disease"/>
            <person name="Wu L."/>
            <person name="Ma J."/>
        </authorList>
    </citation>
    <scope>NUCLEOTIDE SEQUENCE [LARGE SCALE GENOMIC DNA]</scope>
    <source>
        <strain evidence="3">CGMCC 1.12702</strain>
    </source>
</reference>
<keyword evidence="3" id="KW-1185">Reference proteome</keyword>
<dbReference type="Proteomes" id="UP001597400">
    <property type="component" value="Unassembled WGS sequence"/>
</dbReference>
<dbReference type="SUPFAM" id="SSF52540">
    <property type="entry name" value="P-loop containing nucleoside triphosphate hydrolases"/>
    <property type="match status" value="1"/>
</dbReference>
<name>A0ABW4TSX7_9SPHN</name>
<sequence length="264" mass="27316">MSDINRTTRLDALRESVRAIERGGAERRPVLPFGVAGIDDRLAEGGIAGAALHEAAGADAGMGADAAATLFLAGIAGRLTGQVLWVVSRRDLFAPGLQQAGLPPDRVIYAETGQDADTLAVMEEGLRHGSLAAVIGEASRAGLTATRRLQLAAEAGGTTALLLRRWKRSGADPMEEPSAAVTRWKLAPAPSAPLPVAGIGRARWQLSLVRQRGGDIFDWTVEANDAAGRLALPAGIRDRAGAADRPADRAGNRAGGRSSGRAAA</sequence>
<dbReference type="EMBL" id="JBHUGS010000001">
    <property type="protein sequence ID" value="MFD1949770.1"/>
    <property type="molecule type" value="Genomic_DNA"/>
</dbReference>
<protein>
    <submittedName>
        <fullName evidence="2">ImuA family protein</fullName>
    </submittedName>
</protein>
<proteinExistence type="predicted"/>
<organism evidence="2 3">
    <name type="scientific">Sphingomonas arantia</name>
    <dbReference type="NCBI Taxonomy" id="1460676"/>
    <lineage>
        <taxon>Bacteria</taxon>
        <taxon>Pseudomonadati</taxon>
        <taxon>Pseudomonadota</taxon>
        <taxon>Alphaproteobacteria</taxon>
        <taxon>Sphingomonadales</taxon>
        <taxon>Sphingomonadaceae</taxon>
        <taxon>Sphingomonas</taxon>
    </lineage>
</organism>
<evidence type="ECO:0000256" key="1">
    <source>
        <dbReference type="SAM" id="MobiDB-lite"/>
    </source>
</evidence>
<dbReference type="InterPro" id="IPR027417">
    <property type="entry name" value="P-loop_NTPase"/>
</dbReference>
<accession>A0ABW4TSX7</accession>
<dbReference type="PIRSF" id="PIRSF034285">
    <property type="entry name" value="UCP034285"/>
    <property type="match status" value="1"/>
</dbReference>
<dbReference type="Gene3D" id="3.40.50.300">
    <property type="entry name" value="P-loop containing nucleotide triphosphate hydrolases"/>
    <property type="match status" value="1"/>
</dbReference>
<comment type="caution">
    <text evidence="2">The sequence shown here is derived from an EMBL/GenBank/DDBJ whole genome shotgun (WGS) entry which is preliminary data.</text>
</comment>
<dbReference type="RefSeq" id="WP_380927416.1">
    <property type="nucleotide sequence ID" value="NZ_JBHUGS010000001.1"/>
</dbReference>
<dbReference type="InterPro" id="IPR017026">
    <property type="entry name" value="ImuA"/>
</dbReference>
<feature type="compositionally biased region" description="Basic and acidic residues" evidence="1">
    <location>
        <begin position="236"/>
        <end position="251"/>
    </location>
</feature>